<evidence type="ECO:0000313" key="10">
    <source>
        <dbReference type="EMBL" id="ANP47821.1"/>
    </source>
</evidence>
<dbReference type="EMBL" id="CP013244">
    <property type="protein sequence ID" value="ANP47821.1"/>
    <property type="molecule type" value="Genomic_DNA"/>
</dbReference>
<dbReference type="AlphaFoldDB" id="A0A1B1AMP8"/>
<reference evidence="10 11" key="1">
    <citation type="submission" date="2015-11" db="EMBL/GenBank/DDBJ databases">
        <title>Whole-Genome Sequence of Candidatus Oderbacter manganicum from the National Park Lower Oder Valley, Germany.</title>
        <authorList>
            <person name="Braun B."/>
            <person name="Liere K."/>
            <person name="Szewzyk U."/>
        </authorList>
    </citation>
    <scope>NUCLEOTIDE SEQUENCE [LARGE SCALE GENOMIC DNA]</scope>
    <source>
        <strain evidence="10 11">OTSz_A_272</strain>
    </source>
</reference>
<evidence type="ECO:0000256" key="1">
    <source>
        <dbReference type="ARBA" id="ARBA00009356"/>
    </source>
</evidence>
<dbReference type="PANTHER" id="PTHR11655:SF14">
    <property type="entry name" value="LARGE RIBOSOMAL SUBUNIT PROTEIN UL6M"/>
    <property type="match status" value="1"/>
</dbReference>
<dbReference type="HAMAP" id="MF_01365_B">
    <property type="entry name" value="Ribosomal_uL6_B"/>
    <property type="match status" value="1"/>
</dbReference>
<dbReference type="PIRSF" id="PIRSF002162">
    <property type="entry name" value="Ribosomal_L6"/>
    <property type="match status" value="1"/>
</dbReference>
<evidence type="ECO:0000256" key="4">
    <source>
        <dbReference type="ARBA" id="ARBA00022980"/>
    </source>
</evidence>
<evidence type="ECO:0000313" key="11">
    <source>
        <dbReference type="Proteomes" id="UP000092498"/>
    </source>
</evidence>
<dbReference type="STRING" id="1759059.ATE48_18925"/>
<sequence>MSRLGKRPIPAPNGVTITVKGQDVSVKGPKGTLNFRAHDDVEVAFGNGELSVKPRHETTRARALWGTTRAVLANNVKGVTEGFEKNLEMTGVGYRAAMQGKNLQMQLGYSHEIIYQPPEGITIAVPKPTEIKVSGVDPQVVGQAAAEIRSYRPPEPYKGKGVRYAGEYIRRKEGKKK</sequence>
<name>A0A1B1AMP8_9PROT</name>
<dbReference type="GO" id="GO:0019843">
    <property type="term" value="F:rRNA binding"/>
    <property type="evidence" value="ECO:0007669"/>
    <property type="project" value="UniProtKB-UniRule"/>
</dbReference>
<proteinExistence type="inferred from homology"/>
<dbReference type="InterPro" id="IPR036789">
    <property type="entry name" value="Ribosomal_uL6-like_a/b-dom_sf"/>
</dbReference>
<dbReference type="PROSITE" id="PS00525">
    <property type="entry name" value="RIBOSOMAL_L6_1"/>
    <property type="match status" value="1"/>
</dbReference>
<dbReference type="KEGG" id="cbot:ATE48_18925"/>
<dbReference type="InterPro" id="IPR020040">
    <property type="entry name" value="Ribosomal_uL6_a/b-dom"/>
</dbReference>
<dbReference type="Gene3D" id="3.90.930.12">
    <property type="entry name" value="Ribosomal protein L6, alpha-beta domain"/>
    <property type="match status" value="2"/>
</dbReference>
<keyword evidence="5 6" id="KW-0687">Ribonucleoprotein</keyword>
<keyword evidence="11" id="KW-1185">Reference proteome</keyword>
<dbReference type="FunFam" id="3.90.930.12:FF:000002">
    <property type="entry name" value="50S ribosomal protein L6"/>
    <property type="match status" value="1"/>
</dbReference>
<keyword evidence="4 6" id="KW-0689">Ribosomal protein</keyword>
<evidence type="ECO:0000259" key="9">
    <source>
        <dbReference type="Pfam" id="PF00347"/>
    </source>
</evidence>
<evidence type="ECO:0000256" key="6">
    <source>
        <dbReference type="HAMAP-Rule" id="MF_01365"/>
    </source>
</evidence>
<dbReference type="Pfam" id="PF00347">
    <property type="entry name" value="Ribosomal_L6"/>
    <property type="match status" value="2"/>
</dbReference>
<dbReference type="PRINTS" id="PR00059">
    <property type="entry name" value="RIBOSOMALL6"/>
</dbReference>
<evidence type="ECO:0000256" key="2">
    <source>
        <dbReference type="ARBA" id="ARBA00022730"/>
    </source>
</evidence>
<feature type="domain" description="Large ribosomal subunit protein uL6 alpha-beta" evidence="9">
    <location>
        <begin position="91"/>
        <end position="164"/>
    </location>
</feature>
<dbReference type="FunCoup" id="A0A1B1AMP8">
    <property type="interactions" value="654"/>
</dbReference>
<dbReference type="InterPro" id="IPR002358">
    <property type="entry name" value="Ribosomal_uL6_CS"/>
</dbReference>
<dbReference type="PANTHER" id="PTHR11655">
    <property type="entry name" value="60S/50S RIBOSOMAL PROTEIN L6/L9"/>
    <property type="match status" value="1"/>
</dbReference>
<dbReference type="SUPFAM" id="SSF56053">
    <property type="entry name" value="Ribosomal protein L6"/>
    <property type="match status" value="2"/>
</dbReference>
<dbReference type="FunFam" id="3.90.930.12:FF:000001">
    <property type="entry name" value="50S ribosomal protein L6"/>
    <property type="match status" value="1"/>
</dbReference>
<feature type="domain" description="Large ribosomal subunit protein uL6 alpha-beta" evidence="9">
    <location>
        <begin position="12"/>
        <end position="82"/>
    </location>
</feature>
<protein>
    <recommendedName>
        <fullName evidence="6">Large ribosomal subunit protein uL6</fullName>
    </recommendedName>
</protein>
<keyword evidence="2 6" id="KW-0699">rRNA-binding</keyword>
<dbReference type="GO" id="GO:0003735">
    <property type="term" value="F:structural constituent of ribosome"/>
    <property type="evidence" value="ECO:0007669"/>
    <property type="project" value="UniProtKB-UniRule"/>
</dbReference>
<dbReference type="OrthoDB" id="9805007at2"/>
<dbReference type="NCBIfam" id="TIGR03654">
    <property type="entry name" value="L6_bact"/>
    <property type="match status" value="1"/>
</dbReference>
<comment type="similarity">
    <text evidence="1 6 7">Belongs to the universal ribosomal protein uL6 family.</text>
</comment>
<dbReference type="GO" id="GO:0022625">
    <property type="term" value="C:cytosolic large ribosomal subunit"/>
    <property type="evidence" value="ECO:0007669"/>
    <property type="project" value="UniProtKB-UniRule"/>
</dbReference>
<evidence type="ECO:0000256" key="7">
    <source>
        <dbReference type="RuleBase" id="RU003869"/>
    </source>
</evidence>
<organism evidence="10 11">
    <name type="scientific">Candidatus Viadribacter manganicus</name>
    <dbReference type="NCBI Taxonomy" id="1759059"/>
    <lineage>
        <taxon>Bacteria</taxon>
        <taxon>Pseudomonadati</taxon>
        <taxon>Pseudomonadota</taxon>
        <taxon>Alphaproteobacteria</taxon>
        <taxon>Hyphomonadales</taxon>
        <taxon>Hyphomonadaceae</taxon>
        <taxon>Candidatus Viadribacter</taxon>
    </lineage>
</organism>
<dbReference type="Proteomes" id="UP000092498">
    <property type="component" value="Chromosome"/>
</dbReference>
<dbReference type="InParanoid" id="A0A1B1AMP8"/>
<dbReference type="InterPro" id="IPR000702">
    <property type="entry name" value="Ribosomal_uL6-like"/>
</dbReference>
<evidence type="ECO:0000256" key="5">
    <source>
        <dbReference type="ARBA" id="ARBA00023274"/>
    </source>
</evidence>
<accession>A0A1B1AMP8</accession>
<evidence type="ECO:0000256" key="3">
    <source>
        <dbReference type="ARBA" id="ARBA00022884"/>
    </source>
</evidence>
<keyword evidence="3 6" id="KW-0694">RNA-binding</keyword>
<dbReference type="GO" id="GO:0002181">
    <property type="term" value="P:cytoplasmic translation"/>
    <property type="evidence" value="ECO:0007669"/>
    <property type="project" value="TreeGrafter"/>
</dbReference>
<comment type="subunit">
    <text evidence="6">Part of the 50S ribosomal subunit.</text>
</comment>
<comment type="function">
    <text evidence="6 8">This protein binds to the 23S rRNA, and is important in its secondary structure. It is located near the subunit interface in the base of the L7/L12 stalk, and near the tRNA binding site of the peptidyltransferase center.</text>
</comment>
<gene>
    <name evidence="6" type="primary">rplF</name>
    <name evidence="10" type="ORF">ATE48_18925</name>
</gene>
<evidence type="ECO:0000256" key="8">
    <source>
        <dbReference type="RuleBase" id="RU003870"/>
    </source>
</evidence>
<dbReference type="InterPro" id="IPR019906">
    <property type="entry name" value="Ribosomal_uL6_bac-type"/>
</dbReference>
<dbReference type="RefSeq" id="WP_066774307.1">
    <property type="nucleotide sequence ID" value="NZ_CP013244.1"/>
</dbReference>